<sequence>MKPLDKLGKFPFLLFVLLGATQACTFNKNVQGRGDQALQGIWVQQTIPYKEQLMEYTETSYTFTCDSFYASFVTHGKHNRYEDQCFNEGIWKEYARGTYAASHDTVYLNGTFTKPNWKQKITGCYRIGQYLDALHIIKNDGDTLSFQSAQSHVPVSLILKKRITCDPKPIE</sequence>
<dbReference type="Proteomes" id="UP000466586">
    <property type="component" value="Unassembled WGS sequence"/>
</dbReference>
<dbReference type="PROSITE" id="PS51257">
    <property type="entry name" value="PROKAR_LIPOPROTEIN"/>
    <property type="match status" value="1"/>
</dbReference>
<dbReference type="AlphaFoldDB" id="A0A7K1Y552"/>
<dbReference type="RefSeq" id="WP_160842885.1">
    <property type="nucleotide sequence ID" value="NZ_WVHT01000001.1"/>
</dbReference>
<evidence type="ECO:0000313" key="3">
    <source>
        <dbReference type="Proteomes" id="UP000466586"/>
    </source>
</evidence>
<organism evidence="2 3">
    <name type="scientific">Hufsiella arboris</name>
    <dbReference type="NCBI Taxonomy" id="2695275"/>
    <lineage>
        <taxon>Bacteria</taxon>
        <taxon>Pseudomonadati</taxon>
        <taxon>Bacteroidota</taxon>
        <taxon>Sphingobacteriia</taxon>
        <taxon>Sphingobacteriales</taxon>
        <taxon>Sphingobacteriaceae</taxon>
        <taxon>Hufsiella</taxon>
    </lineage>
</organism>
<dbReference type="EMBL" id="WVHT01000001">
    <property type="protein sequence ID" value="MXV49714.1"/>
    <property type="molecule type" value="Genomic_DNA"/>
</dbReference>
<evidence type="ECO:0000313" key="2">
    <source>
        <dbReference type="EMBL" id="MXV49714.1"/>
    </source>
</evidence>
<keyword evidence="1" id="KW-0732">Signal</keyword>
<name>A0A7K1Y552_9SPHI</name>
<comment type="caution">
    <text evidence="2">The sequence shown here is derived from an EMBL/GenBank/DDBJ whole genome shotgun (WGS) entry which is preliminary data.</text>
</comment>
<keyword evidence="3" id="KW-1185">Reference proteome</keyword>
<evidence type="ECO:0000256" key="1">
    <source>
        <dbReference type="SAM" id="SignalP"/>
    </source>
</evidence>
<gene>
    <name evidence="2" type="ORF">GS399_01935</name>
</gene>
<feature type="signal peptide" evidence="1">
    <location>
        <begin position="1"/>
        <end position="25"/>
    </location>
</feature>
<feature type="chain" id="PRO_5029591345" evidence="1">
    <location>
        <begin position="26"/>
        <end position="171"/>
    </location>
</feature>
<proteinExistence type="predicted"/>
<protein>
    <submittedName>
        <fullName evidence="2">Fumarate hydratase</fullName>
    </submittedName>
</protein>
<reference evidence="2 3" key="1">
    <citation type="submission" date="2019-11" db="EMBL/GenBank/DDBJ databases">
        <title>Pedobacter sp. HMF7647 Genome sequencing and assembly.</title>
        <authorList>
            <person name="Kang H."/>
            <person name="Kim H."/>
            <person name="Joh K."/>
        </authorList>
    </citation>
    <scope>NUCLEOTIDE SEQUENCE [LARGE SCALE GENOMIC DNA]</scope>
    <source>
        <strain evidence="2 3">HMF7647</strain>
    </source>
</reference>
<accession>A0A7K1Y552</accession>